<evidence type="ECO:0000313" key="1">
    <source>
        <dbReference type="EMBL" id="CAD8096932.1"/>
    </source>
</evidence>
<dbReference type="Proteomes" id="UP000692954">
    <property type="component" value="Unassembled WGS sequence"/>
</dbReference>
<accession>A0A8S1NWU5</accession>
<proteinExistence type="predicted"/>
<sequence length="1874" mass="216159">MLIFFVLTYLVSAQTKLKLTGTVMDSQGINIAGVYIKLFQEQQTIVSGQTKDDGKYELVAQINQIGNLVVEASLYGDLQIPQRYAVNPDSNGNVVQDFILTVDDVTVNGLAVLAKINGQYFNKNAPLNGGQSYAPLVGVKIDYTIEYILNGKHSYGFNSESNTEGLSKLFTIYPKSAAVVKFLAQSENFWNYRQTKEDDETYVLIVTNQYKVNYQVIMEEGVFTQKVQGIVVDKNSKKPLKDATVEIIFSSESKGQLNRQTFQTKEDGKIDISYITKLWYKFIIKVSITKQYYALFEQSKTISMDHDDRTKNSDIFQLGTIEIPVQPSVTLHGIVLDPNLKPMKNLALQFIAKFENLIENFETQTDSNGQWIKKNLLLQPSAQYDLQITYTNTQKEILINKFIFSTTLEPIQNLQIENLYYQDIVNAQLNGKFSEAPENIKFKIPYQINCDTIESKLNLPKQTLGQTDENEVLDQNWKLEARGDKDITCSIQQQDIAQFIQPFTKQFTLQKGIWKIDLKQIEIKYNLFEIIITGILVDKTQIIPFISDANMKFNVFQKDVTQHQLQREFNIKSDEKGQFSLKFKIGKGEKQIVKLKISHPDFIDYQKDEFLNLEDENPKNKNPITLERIEYNNIILNYKVDTLKQPATLKLNSCTPFMEDDKLYSPIYQSNDGSFKLHFKCYQNVNYKATLELSIKNFAAQIFQSHQFKCIPPTKEKPEIEIVSDPLFIQGIFSVKFLDVNNKPLSGYQANFHTNPLSDVLTQTSNAQGIIQFVDTKLFKNQQYTGFLEFGSSSLQISFYTKIVNLEEQHFPDQYIGGQIQYKISGKVKLCRGQLINPLQIKVKCSNKSEKNEQTKLDGEFIINIEAVSNFNDVVQCTTTISGDIQDQSFDTTFTKGSYSSFKEISACLKDVNLNLQGKIIDPKNQPKPNQQLDFSIIFQEDPKDIKTTQLKTNEKGLYEIKDKVIKANAKYEFIIKYKNGIGDEKSLKQQYQSSVFTLKPQDHFEFSNIYYEDFEQCHVYGKANDCKAKNIIPSTFPVVLTCDQTLSTDKKPIKQIGKIGFDLQYDLKVDGLVGFDQPMQCHLKSENESKVKFDQVIKLQGPKWEIKQDLTVQYITWLIVLKGQVLDPTNINTNMNGVIITITVHQLVPNKLQQKLRGRFHLDIQQTQLESVHSKDEGVYQTEFSILNQEALSIDITAKLTDFNDFKQLNILQVTGTKDEHLNYNINLQRIIISAILSSSLDETGSIQLKTTKPLMKEENDMKFYGTSVKLQQGKPFQLNFQCYQNVEYRANFILINQHQQSIEYFSEPFICKKAPELTVIKIKSVNDKSILKISGIIKDKEKLNQIDYVKDANVIINLNKNDKLVKSIQITSNERGQYQGQFEISTDTYQLEIKASHPQFEDGDISEKVIFSKNEDLRDRNIILERKVNKQKIEFNLQDSKKKPIKNSQVEASEFKPKSNGNDRIVVKVDDKTGKATLEVSCFKDVEESFKLEIKVQDLKETVEQTIKCDGISQDHSIKTNLQYINVYGQVIDPYCEGKEELKLNLDTVPETQKLKLITNKEGDWEGELLVKLHQEYSLNINYNSWNGKQQSLKQKHKIKSDDLSLKYQKIYYSDEVEGKVEGEVTSNKYHVSLKFHKIALLYEDEEVKESEIDQFSEYEMKFKFEAQCNKNYDYQILIKETQHFERKLVPLNIQPPKYHYKKDIIVEESQAYVNEIKNFFSKFMISGYLESEYNCKDKLFRAVQHASVKIVKKQESGDKVKAATHTREDGKFQLYFFLSKSQVKNNIFVWLHFEKEGFTTPYPLLIIPSQYEKFQMDEETITHIDIGYQSISPIRNMGCPDDIPKISNNDQSMILIDYINLEKKHLKGNKN</sequence>
<name>A0A8S1NWU5_9CILI</name>
<dbReference type="OrthoDB" id="287571at2759"/>
<gene>
    <name evidence="1" type="ORF">PSON_ATCC_30995.1.T0670143</name>
</gene>
<dbReference type="EMBL" id="CAJJDN010000067">
    <property type="protein sequence ID" value="CAD8096932.1"/>
    <property type="molecule type" value="Genomic_DNA"/>
</dbReference>
<protein>
    <submittedName>
        <fullName evidence="1">Uncharacterized protein</fullName>
    </submittedName>
</protein>
<reference evidence="1" key="1">
    <citation type="submission" date="2021-01" db="EMBL/GenBank/DDBJ databases">
        <authorList>
            <consortium name="Genoscope - CEA"/>
            <person name="William W."/>
        </authorList>
    </citation>
    <scope>NUCLEOTIDE SEQUENCE</scope>
</reference>
<keyword evidence="2" id="KW-1185">Reference proteome</keyword>
<evidence type="ECO:0000313" key="2">
    <source>
        <dbReference type="Proteomes" id="UP000692954"/>
    </source>
</evidence>
<comment type="caution">
    <text evidence="1">The sequence shown here is derived from an EMBL/GenBank/DDBJ whole genome shotgun (WGS) entry which is preliminary data.</text>
</comment>
<organism evidence="1 2">
    <name type="scientific">Paramecium sonneborni</name>
    <dbReference type="NCBI Taxonomy" id="65129"/>
    <lineage>
        <taxon>Eukaryota</taxon>
        <taxon>Sar</taxon>
        <taxon>Alveolata</taxon>
        <taxon>Ciliophora</taxon>
        <taxon>Intramacronucleata</taxon>
        <taxon>Oligohymenophorea</taxon>
        <taxon>Peniculida</taxon>
        <taxon>Parameciidae</taxon>
        <taxon>Paramecium</taxon>
    </lineage>
</organism>